<dbReference type="InterPro" id="IPR007624">
    <property type="entry name" value="RNA_pol_sigma70_r3"/>
</dbReference>
<dbReference type="Pfam" id="PF04539">
    <property type="entry name" value="Sigma70_r3"/>
    <property type="match status" value="1"/>
</dbReference>
<dbReference type="Gene3D" id="1.20.120.1810">
    <property type="match status" value="1"/>
</dbReference>
<evidence type="ECO:0000259" key="1">
    <source>
        <dbReference type="Pfam" id="PF04539"/>
    </source>
</evidence>
<comment type="caution">
    <text evidence="2">The sequence shown here is derived from an EMBL/GenBank/DDBJ whole genome shotgun (WGS) entry which is preliminary data.</text>
</comment>
<dbReference type="PANTHER" id="PTHR30603">
    <property type="entry name" value="RNA POLYMERASE SIGMA FACTOR RPO"/>
    <property type="match status" value="1"/>
</dbReference>
<dbReference type="Proteomes" id="UP000886860">
    <property type="component" value="Unassembled WGS sequence"/>
</dbReference>
<dbReference type="PANTHER" id="PTHR30603:SF60">
    <property type="entry name" value="RNA POLYMERASE SIGMA FACTOR RPOD"/>
    <property type="match status" value="1"/>
</dbReference>
<organism evidence="2 3">
    <name type="scientific">Candidatus Caccovicinus merdipullorum</name>
    <dbReference type="NCBI Taxonomy" id="2840724"/>
    <lineage>
        <taxon>Bacteria</taxon>
        <taxon>Bacillati</taxon>
        <taxon>Bacillota</taxon>
        <taxon>Clostridia</taxon>
        <taxon>Eubacteriales</taxon>
        <taxon>Candidatus Caccovicinus</taxon>
    </lineage>
</organism>
<protein>
    <submittedName>
        <fullName evidence="2">RNA polymerase subunit sigma-70</fullName>
    </submittedName>
</protein>
<dbReference type="EMBL" id="DVKS01000222">
    <property type="protein sequence ID" value="HIT43041.1"/>
    <property type="molecule type" value="Genomic_DNA"/>
</dbReference>
<sequence>MNEEYYQMYLDELKEIRPCTDQEREELLRKAVKGDGAARKRLIEGHLIFALASAKDFRDKGLPMSDLVQEANLGLTLAVEEYREGDFLAQARERIMALLKAALDDQSMEKKVEETMLERVNRLQEISGKMAEELGREATVEELAQRMQMPTGEIKDIMKMAVDALSVTGEFGQTPVESLGKEGFDE</sequence>
<dbReference type="InterPro" id="IPR050239">
    <property type="entry name" value="Sigma-70_RNA_pol_init_factors"/>
</dbReference>
<reference evidence="2" key="2">
    <citation type="journal article" date="2021" name="PeerJ">
        <title>Extensive microbial diversity within the chicken gut microbiome revealed by metagenomics and culture.</title>
        <authorList>
            <person name="Gilroy R."/>
            <person name="Ravi A."/>
            <person name="Getino M."/>
            <person name="Pursley I."/>
            <person name="Horton D.L."/>
            <person name="Alikhan N.F."/>
            <person name="Baker D."/>
            <person name="Gharbi K."/>
            <person name="Hall N."/>
            <person name="Watson M."/>
            <person name="Adriaenssens E.M."/>
            <person name="Foster-Nyarko E."/>
            <person name="Jarju S."/>
            <person name="Secka A."/>
            <person name="Antonio M."/>
            <person name="Oren A."/>
            <person name="Chaudhuri R.R."/>
            <person name="La Ragione R."/>
            <person name="Hildebrand F."/>
            <person name="Pallen M.J."/>
        </authorList>
    </citation>
    <scope>NUCLEOTIDE SEQUENCE</scope>
    <source>
        <strain evidence="2">CHK123-3438</strain>
    </source>
</reference>
<evidence type="ECO:0000313" key="3">
    <source>
        <dbReference type="Proteomes" id="UP000886860"/>
    </source>
</evidence>
<dbReference type="InterPro" id="IPR013325">
    <property type="entry name" value="RNA_pol_sigma_r2"/>
</dbReference>
<dbReference type="GO" id="GO:0006352">
    <property type="term" value="P:DNA-templated transcription initiation"/>
    <property type="evidence" value="ECO:0007669"/>
    <property type="project" value="InterPro"/>
</dbReference>
<reference evidence="2" key="1">
    <citation type="submission" date="2020-10" db="EMBL/GenBank/DDBJ databases">
        <authorList>
            <person name="Gilroy R."/>
        </authorList>
    </citation>
    <scope>NUCLEOTIDE SEQUENCE</scope>
    <source>
        <strain evidence="2">CHK123-3438</strain>
    </source>
</reference>
<dbReference type="InterPro" id="IPR013324">
    <property type="entry name" value="RNA_pol_sigma_r3/r4-like"/>
</dbReference>
<dbReference type="Gene3D" id="1.10.10.10">
    <property type="entry name" value="Winged helix-like DNA-binding domain superfamily/Winged helix DNA-binding domain"/>
    <property type="match status" value="1"/>
</dbReference>
<feature type="domain" description="RNA polymerase sigma-70 region 3" evidence="1">
    <location>
        <begin position="118"/>
        <end position="172"/>
    </location>
</feature>
<dbReference type="InterPro" id="IPR036388">
    <property type="entry name" value="WH-like_DNA-bd_sf"/>
</dbReference>
<dbReference type="SUPFAM" id="SSF88946">
    <property type="entry name" value="Sigma2 domain of RNA polymerase sigma factors"/>
    <property type="match status" value="1"/>
</dbReference>
<accession>A0A9D1GLL0</accession>
<dbReference type="GO" id="GO:0003700">
    <property type="term" value="F:DNA-binding transcription factor activity"/>
    <property type="evidence" value="ECO:0007669"/>
    <property type="project" value="InterPro"/>
</dbReference>
<dbReference type="AlphaFoldDB" id="A0A9D1GLL0"/>
<proteinExistence type="predicted"/>
<name>A0A9D1GLL0_9FIRM</name>
<dbReference type="SUPFAM" id="SSF88659">
    <property type="entry name" value="Sigma3 and sigma4 domains of RNA polymerase sigma factors"/>
    <property type="match status" value="1"/>
</dbReference>
<evidence type="ECO:0000313" key="2">
    <source>
        <dbReference type="EMBL" id="HIT43041.1"/>
    </source>
</evidence>
<gene>
    <name evidence="2" type="ORF">IAB60_13265</name>
</gene>